<evidence type="ECO:0000256" key="10">
    <source>
        <dbReference type="ARBA" id="ARBA00023136"/>
    </source>
</evidence>
<name>A0A8J9W1B2_BRALA</name>
<evidence type="ECO:0000256" key="8">
    <source>
        <dbReference type="ARBA" id="ARBA00022989"/>
    </source>
</evidence>
<dbReference type="Pfam" id="PF00777">
    <property type="entry name" value="Glyco_transf_29"/>
    <property type="match status" value="1"/>
</dbReference>
<feature type="chain" id="PRO_5035462488" description="alpha-N-acetylgalactosaminide alpha-2,6-sialyltransferase" evidence="18">
    <location>
        <begin position="29"/>
        <end position="471"/>
    </location>
</feature>
<evidence type="ECO:0000256" key="18">
    <source>
        <dbReference type="SAM" id="SignalP"/>
    </source>
</evidence>
<evidence type="ECO:0000256" key="11">
    <source>
        <dbReference type="ARBA" id="ARBA00023157"/>
    </source>
</evidence>
<reference evidence="19" key="1">
    <citation type="submission" date="2022-01" db="EMBL/GenBank/DDBJ databases">
        <authorList>
            <person name="Braso-Vives M."/>
        </authorList>
    </citation>
    <scope>NUCLEOTIDE SEQUENCE</scope>
</reference>
<evidence type="ECO:0000256" key="4">
    <source>
        <dbReference type="ARBA" id="ARBA00022676"/>
    </source>
</evidence>
<evidence type="ECO:0000256" key="12">
    <source>
        <dbReference type="ARBA" id="ARBA00023180"/>
    </source>
</evidence>
<keyword evidence="9" id="KW-0333">Golgi apparatus</keyword>
<protein>
    <recommendedName>
        <fullName evidence="14">alpha-N-acetylgalactosaminide alpha-2,6-sialyltransferase</fullName>
        <ecNumber evidence="14">2.4.3.3</ecNumber>
    </recommendedName>
</protein>
<dbReference type="GO" id="GO:0000139">
    <property type="term" value="C:Golgi membrane"/>
    <property type="evidence" value="ECO:0007669"/>
    <property type="project" value="UniProtKB-SubCell"/>
</dbReference>
<proteinExistence type="inferred from homology"/>
<evidence type="ECO:0000313" key="20">
    <source>
        <dbReference type="Proteomes" id="UP000838412"/>
    </source>
</evidence>
<evidence type="ECO:0000256" key="14">
    <source>
        <dbReference type="ARBA" id="ARBA00039109"/>
    </source>
</evidence>
<dbReference type="PANTHER" id="PTHR45941">
    <property type="entry name" value="ALPHA-N-ACETYLGALACTOSAMINIDE ALPHA-2,6-SIALYLTRANSFERASE 2-LIKE-RELATED"/>
    <property type="match status" value="1"/>
</dbReference>
<keyword evidence="12" id="KW-0325">Glycoprotein</keyword>
<dbReference type="OrthoDB" id="10264956at2759"/>
<evidence type="ECO:0000313" key="19">
    <source>
        <dbReference type="EMBL" id="CAH1225652.1"/>
    </source>
</evidence>
<keyword evidence="18" id="KW-0732">Signal</keyword>
<dbReference type="EMBL" id="OV696686">
    <property type="protein sequence ID" value="CAH1225652.1"/>
    <property type="molecule type" value="Genomic_DNA"/>
</dbReference>
<organism evidence="19 20">
    <name type="scientific">Branchiostoma lanceolatum</name>
    <name type="common">Common lancelet</name>
    <name type="synonym">Amphioxus lanceolatum</name>
    <dbReference type="NCBI Taxonomy" id="7740"/>
    <lineage>
        <taxon>Eukaryota</taxon>
        <taxon>Metazoa</taxon>
        <taxon>Chordata</taxon>
        <taxon>Cephalochordata</taxon>
        <taxon>Leptocardii</taxon>
        <taxon>Amphioxiformes</taxon>
        <taxon>Branchiostomatidae</taxon>
        <taxon>Branchiostoma</taxon>
    </lineage>
</organism>
<keyword evidence="20" id="KW-1185">Reference proteome</keyword>
<dbReference type="FunFam" id="3.90.1480.20:FF:000015">
    <property type="entry name" value="Lactosylceramide alpha-2,3-sialyltransferase"/>
    <property type="match status" value="1"/>
</dbReference>
<comment type="catalytic activity">
    <reaction evidence="16">
        <text>a 3-O-[N-acetyl-alpha-D-galactosaminyl]-L-threonyl-[protein] + CMP-N-acetyl-beta-neuraminate = a 3-O-[N-acetyl-alpha-neuraminosyl-(2-&gt;6)-N-acetyl-alpha-D-galactosaminyl]-L-threonyl-[protein] + CMP + H(+)</text>
        <dbReference type="Rhea" id="RHEA:81643"/>
        <dbReference type="Rhea" id="RHEA-COMP:11689"/>
        <dbReference type="Rhea" id="RHEA-COMP:19720"/>
        <dbReference type="ChEBI" id="CHEBI:15378"/>
        <dbReference type="ChEBI" id="CHEBI:57812"/>
        <dbReference type="ChEBI" id="CHEBI:60377"/>
        <dbReference type="ChEBI" id="CHEBI:87075"/>
        <dbReference type="ChEBI" id="CHEBI:231970"/>
    </reaction>
    <physiologicalReaction direction="left-to-right" evidence="16">
        <dbReference type="Rhea" id="RHEA:81644"/>
    </physiologicalReaction>
</comment>
<accession>A0A8J9W1B2</accession>
<keyword evidence="8" id="KW-1133">Transmembrane helix</keyword>
<evidence type="ECO:0000256" key="15">
    <source>
        <dbReference type="ARBA" id="ARBA00050664"/>
    </source>
</evidence>
<comment type="similarity">
    <text evidence="3">Belongs to the glycosyltransferase 29 family.</text>
</comment>
<dbReference type="InterPro" id="IPR001675">
    <property type="entry name" value="Glyco_trans_29"/>
</dbReference>
<dbReference type="InterPro" id="IPR038578">
    <property type="entry name" value="GT29-like_sf"/>
</dbReference>
<keyword evidence="10" id="KW-0472">Membrane</keyword>
<dbReference type="AlphaFoldDB" id="A0A8J9W1B2"/>
<evidence type="ECO:0000256" key="16">
    <source>
        <dbReference type="ARBA" id="ARBA00052285"/>
    </source>
</evidence>
<evidence type="ECO:0000256" key="6">
    <source>
        <dbReference type="ARBA" id="ARBA00022692"/>
    </source>
</evidence>
<evidence type="ECO:0000256" key="13">
    <source>
        <dbReference type="ARBA" id="ARBA00036348"/>
    </source>
</evidence>
<dbReference type="PANTHER" id="PTHR45941:SF2">
    <property type="entry name" value="ALPHA-N-ACETYLGALACTOSAMINIDE ALPHA-2,6-SIALYLTRANSFERASE 2-LIKE"/>
    <property type="match status" value="1"/>
</dbReference>
<gene>
    <name evidence="19" type="primary">ST6GALNAC2</name>
    <name evidence="19" type="ORF">BLAG_LOCUS171</name>
</gene>
<dbReference type="Proteomes" id="UP000838412">
    <property type="component" value="Chromosome 1"/>
</dbReference>
<keyword evidence="5" id="KW-0808">Transferase</keyword>
<comment type="catalytic activity">
    <reaction evidence="13">
        <text>a beta-D-galactosyl-(1-&gt;3)-N-acetyl-alpha-D-galactosaminyl derivative + CMP-N-acetyl-beta-neuraminate = a beta-D-galactosyl-(1-&gt;3)-[N-acetyl-alpha-neuraminyl-(2-&gt;6)]-N-acetyl-alpha-D-galactosaminyl derivative + CMP + H(+)</text>
        <dbReference type="Rhea" id="RHEA:11136"/>
        <dbReference type="ChEBI" id="CHEBI:15378"/>
        <dbReference type="ChEBI" id="CHEBI:57812"/>
        <dbReference type="ChEBI" id="CHEBI:60377"/>
        <dbReference type="ChEBI" id="CHEBI:133470"/>
        <dbReference type="ChEBI" id="CHEBI:140764"/>
        <dbReference type="EC" id="2.4.3.3"/>
    </reaction>
    <physiologicalReaction direction="left-to-right" evidence="13">
        <dbReference type="Rhea" id="RHEA:11137"/>
    </physiologicalReaction>
</comment>
<evidence type="ECO:0000256" key="17">
    <source>
        <dbReference type="SAM" id="MobiDB-lite"/>
    </source>
</evidence>
<evidence type="ECO:0000256" key="5">
    <source>
        <dbReference type="ARBA" id="ARBA00022679"/>
    </source>
</evidence>
<comment type="subcellular location">
    <subcellularLocation>
        <location evidence="1">Golgi apparatus membrane</location>
        <topology evidence="1">Single-pass type II membrane protein</topology>
    </subcellularLocation>
</comment>
<comment type="catalytic activity">
    <reaction evidence="15">
        <text>a 3-O-[N-acetyl-alpha-neuraminyl-(2-&gt;3)-beta-D-galactosyl-(1-&gt;3)-N-acetyl-alpha-D-galactosaminyl]-L-threonyl-[protein] + CMP-N-acetyl-beta-neuraminate = a 3-O-{alpha-Neu5Ac-(2-&gt;3)-beta-D-Gal-(1-&gt;3)-[alpha-Neu5Ac-(2-&gt;6)]-alpha-D-GalNAc}-L-threonyl-[protein] + CMP + H(+)</text>
        <dbReference type="Rhea" id="RHEA:81659"/>
        <dbReference type="Rhea" id="RHEA-COMP:14417"/>
        <dbReference type="Rhea" id="RHEA-COMP:16763"/>
        <dbReference type="ChEBI" id="CHEBI:15378"/>
        <dbReference type="ChEBI" id="CHEBI:57812"/>
        <dbReference type="ChEBI" id="CHEBI:60377"/>
        <dbReference type="ChEBI" id="CHEBI:139598"/>
        <dbReference type="ChEBI" id="CHEBI:156398"/>
    </reaction>
    <physiologicalReaction direction="left-to-right" evidence="15">
        <dbReference type="Rhea" id="RHEA:81660"/>
    </physiologicalReaction>
</comment>
<feature type="signal peptide" evidence="18">
    <location>
        <begin position="1"/>
        <end position="28"/>
    </location>
</feature>
<dbReference type="Gene3D" id="3.90.1480.20">
    <property type="entry name" value="Glycosyl transferase family 29"/>
    <property type="match status" value="1"/>
</dbReference>
<dbReference type="EC" id="2.4.3.3" evidence="14"/>
<keyword evidence="7" id="KW-0735">Signal-anchor</keyword>
<evidence type="ECO:0000256" key="2">
    <source>
        <dbReference type="ARBA" id="ARBA00004922"/>
    </source>
</evidence>
<feature type="region of interest" description="Disordered" evidence="17">
    <location>
        <begin position="115"/>
        <end position="134"/>
    </location>
</feature>
<sequence length="471" mass="54539">MWRLQWLFLLCLLMVLGLLSFYLQKSLADVGLALNWAIRTSDTLENKTQVNPKLTISKELAKAERTTKPPQTFHIAQNGETMNGNQTIFELNNFKTDLNGSLVVVTRRYRTDATPNLKPRKIGPRAPSTVSPDKWSPTWFIRDDTYTKSKCPSAIRKSPEKVPDGQKFIPDIAVLMWDEHVNHEEYVRLQQFKSSYGWKDMPYEDIESSLSHLNTSAHRYMFPGRTPDHAGCIRCAVVGNGGIMRGSGKGREIDAHDFVWRVNAAITEGFEDDVGRRTSFYVHSVKSMKRSVSRAHRYGFSHPPRDNDTVYVSISKDRRDYVYLDAAISWKTIRSGENKTHDPRSEYGVKPANTKFRMLHPDFMRYLKYHWLNSSRGYGRFEGTYQPSKGAYMLLTALHTCDVTNAYGFITADHRQYSDHYYEKDFQKFVFYTNHDFKMELKLWDRLDKAGLITLYRGNKTEAVGKNDKRK</sequence>
<evidence type="ECO:0000256" key="7">
    <source>
        <dbReference type="ARBA" id="ARBA00022968"/>
    </source>
</evidence>
<comment type="pathway">
    <text evidence="2">Protein modification; protein glycosylation.</text>
</comment>
<dbReference type="GO" id="GO:0001665">
    <property type="term" value="F:alpha-N-acetylgalactosaminide alpha-2,6-sialyltransferase activity"/>
    <property type="evidence" value="ECO:0007669"/>
    <property type="project" value="UniProtKB-EC"/>
</dbReference>
<keyword evidence="11" id="KW-1015">Disulfide bond</keyword>
<dbReference type="CDD" id="cd23964">
    <property type="entry name" value="GT29_ST6GALNAC1_2"/>
    <property type="match status" value="1"/>
</dbReference>
<keyword evidence="6" id="KW-0812">Transmembrane</keyword>
<evidence type="ECO:0000256" key="3">
    <source>
        <dbReference type="ARBA" id="ARBA00006003"/>
    </source>
</evidence>
<evidence type="ECO:0000256" key="1">
    <source>
        <dbReference type="ARBA" id="ARBA00004323"/>
    </source>
</evidence>
<evidence type="ECO:0000256" key="9">
    <source>
        <dbReference type="ARBA" id="ARBA00023034"/>
    </source>
</evidence>
<keyword evidence="4" id="KW-0328">Glycosyltransferase</keyword>